<dbReference type="Proteomes" id="UP000621436">
    <property type="component" value="Unassembled WGS sequence"/>
</dbReference>
<comment type="caution">
    <text evidence="1">The sequence shown here is derived from an EMBL/GenBank/DDBJ whole genome shotgun (WGS) entry which is preliminary data.</text>
</comment>
<dbReference type="RefSeq" id="WP_270453186.1">
    <property type="nucleotide sequence ID" value="NZ_JADPIE010000002.1"/>
</dbReference>
<dbReference type="EMBL" id="JADPIE010000002">
    <property type="protein sequence ID" value="MBF8436353.1"/>
    <property type="molecule type" value="Genomic_DNA"/>
</dbReference>
<keyword evidence="2" id="KW-1185">Reference proteome</keyword>
<proteinExistence type="predicted"/>
<gene>
    <name evidence="1" type="ORF">I0Q91_04610</name>
</gene>
<reference evidence="1" key="1">
    <citation type="submission" date="2020-11" db="EMBL/GenBank/DDBJ databases">
        <title>Halonatronomonas betainensis gen. nov., sp. nov. a novel haloalkaliphilic representative of the family Halanaerobiacae capable of betaine degradation.</title>
        <authorList>
            <person name="Boltyanskaya Y."/>
            <person name="Kevbrin V."/>
            <person name="Detkova E."/>
            <person name="Grouzdev D.S."/>
            <person name="Koziaeva V."/>
            <person name="Zhilina T."/>
        </authorList>
    </citation>
    <scope>NUCLEOTIDE SEQUENCE</scope>
    <source>
        <strain evidence="1">Z-7014</strain>
    </source>
</reference>
<protein>
    <submittedName>
        <fullName evidence="1">Uncharacterized protein</fullName>
    </submittedName>
</protein>
<sequence length="100" mass="12385">MERRSEEFKDFLNYYVDEVIRRKIKKEDEELESVDENVLAEELKLNIEEDIKNYFNNRFDTVILKELKQETVRFLDKNLEDYDIIAREDEFGLEMEYYIK</sequence>
<dbReference type="AlphaFoldDB" id="A0A931AP24"/>
<evidence type="ECO:0000313" key="2">
    <source>
        <dbReference type="Proteomes" id="UP000621436"/>
    </source>
</evidence>
<organism evidence="1 2">
    <name type="scientific">Halonatronomonas betaini</name>
    <dbReference type="NCBI Taxonomy" id="2778430"/>
    <lineage>
        <taxon>Bacteria</taxon>
        <taxon>Bacillati</taxon>
        <taxon>Bacillota</taxon>
        <taxon>Clostridia</taxon>
        <taxon>Halanaerobiales</taxon>
        <taxon>Halarsenatibacteraceae</taxon>
        <taxon>Halonatronomonas</taxon>
    </lineage>
</organism>
<name>A0A931AP24_9FIRM</name>
<evidence type="ECO:0000313" key="1">
    <source>
        <dbReference type="EMBL" id="MBF8436353.1"/>
    </source>
</evidence>
<accession>A0A931AP24</accession>